<evidence type="ECO:0000259" key="1">
    <source>
        <dbReference type="Pfam" id="PF00535"/>
    </source>
</evidence>
<dbReference type="Gene3D" id="3.90.550.10">
    <property type="entry name" value="Spore Coat Polysaccharide Biosynthesis Protein SpsA, Chain A"/>
    <property type="match status" value="1"/>
</dbReference>
<reference evidence="3" key="1">
    <citation type="journal article" date="2019" name="Int. J. Syst. Evol. Microbiol.">
        <title>The Global Catalogue of Microorganisms (GCM) 10K type strain sequencing project: providing services to taxonomists for standard genome sequencing and annotation.</title>
        <authorList>
            <consortium name="The Broad Institute Genomics Platform"/>
            <consortium name="The Broad Institute Genome Sequencing Center for Infectious Disease"/>
            <person name="Wu L."/>
            <person name="Ma J."/>
        </authorList>
    </citation>
    <scope>NUCLEOTIDE SEQUENCE [LARGE SCALE GENOMIC DNA]</scope>
    <source>
        <strain evidence="3">CGMCC 1.12770</strain>
    </source>
</reference>
<evidence type="ECO:0000313" key="2">
    <source>
        <dbReference type="EMBL" id="GGH58024.1"/>
    </source>
</evidence>
<gene>
    <name evidence="2" type="ORF">GCM10008014_30230</name>
</gene>
<organism evidence="2 3">
    <name type="scientific">Paenibacillus silvae</name>
    <dbReference type="NCBI Taxonomy" id="1325358"/>
    <lineage>
        <taxon>Bacteria</taxon>
        <taxon>Bacillati</taxon>
        <taxon>Bacillota</taxon>
        <taxon>Bacilli</taxon>
        <taxon>Bacillales</taxon>
        <taxon>Paenibacillaceae</taxon>
        <taxon>Paenibacillus</taxon>
    </lineage>
</organism>
<sequence>MDFVNITPPQNPSDEVFLQNAHKLIKQGSNVRVENWGIEDFDRLGGFFEWANFSYILNEIPDISPSKSSLTACILTYNCESSIEHCLINARRYADQIIIIDSESQDKTRKIVKQYTNNIFTVPNHIGFDEKRNLAIEKANTDWIMMIDSDEAFPENGDVNIRKLMAWADIKEIEIFWFSRFWLIRDQISPLICRKGHLALWPDPQARLMKKSINPKYVNSLHEHLKSDHAKFACLVNDPQTTILHFKYWLYSDLDLEHLLGQRQEINPEGPDDVQLLTHSKYSYTQKLPLLRITEETRVFLHAMTEQ</sequence>
<protein>
    <recommendedName>
        <fullName evidence="1">Glycosyltransferase 2-like domain-containing protein</fullName>
    </recommendedName>
</protein>
<comment type="caution">
    <text evidence="2">The sequence shown here is derived from an EMBL/GenBank/DDBJ whole genome shotgun (WGS) entry which is preliminary data.</text>
</comment>
<dbReference type="SUPFAM" id="SSF53448">
    <property type="entry name" value="Nucleotide-diphospho-sugar transferases"/>
    <property type="match status" value="1"/>
</dbReference>
<dbReference type="RefSeq" id="WP_188592973.1">
    <property type="nucleotide sequence ID" value="NZ_BMFU01000004.1"/>
</dbReference>
<name>A0ABQ1ZFX3_9BACL</name>
<dbReference type="InterPro" id="IPR029044">
    <property type="entry name" value="Nucleotide-diphossugar_trans"/>
</dbReference>
<accession>A0ABQ1ZFX3</accession>
<proteinExistence type="predicted"/>
<dbReference type="Pfam" id="PF00535">
    <property type="entry name" value="Glycos_transf_2"/>
    <property type="match status" value="1"/>
</dbReference>
<dbReference type="EMBL" id="BMFU01000004">
    <property type="protein sequence ID" value="GGH58024.1"/>
    <property type="molecule type" value="Genomic_DNA"/>
</dbReference>
<keyword evidence="3" id="KW-1185">Reference proteome</keyword>
<evidence type="ECO:0000313" key="3">
    <source>
        <dbReference type="Proteomes" id="UP000652153"/>
    </source>
</evidence>
<dbReference type="InterPro" id="IPR001173">
    <property type="entry name" value="Glyco_trans_2-like"/>
</dbReference>
<dbReference type="PANTHER" id="PTHR43630">
    <property type="entry name" value="POLY-BETA-1,6-N-ACETYL-D-GLUCOSAMINE SYNTHASE"/>
    <property type="match status" value="1"/>
</dbReference>
<dbReference type="PANTHER" id="PTHR43630:SF2">
    <property type="entry name" value="GLYCOSYLTRANSFERASE"/>
    <property type="match status" value="1"/>
</dbReference>
<dbReference type="Proteomes" id="UP000652153">
    <property type="component" value="Unassembled WGS sequence"/>
</dbReference>
<feature type="domain" description="Glycosyltransferase 2-like" evidence="1">
    <location>
        <begin position="72"/>
        <end position="156"/>
    </location>
</feature>